<dbReference type="Pfam" id="PF12705">
    <property type="entry name" value="PDDEXK_1"/>
    <property type="match status" value="1"/>
</dbReference>
<dbReference type="EMBL" id="JADJNC010000051">
    <property type="protein sequence ID" value="MBK7424799.1"/>
    <property type="molecule type" value="Genomic_DNA"/>
</dbReference>
<dbReference type="InterPro" id="IPR038726">
    <property type="entry name" value="PDDEXK_AddAB-type"/>
</dbReference>
<accession>A0A9D7FIC5</accession>
<evidence type="ECO:0000313" key="2">
    <source>
        <dbReference type="EMBL" id="MBK7424799.1"/>
    </source>
</evidence>
<reference evidence="2" key="1">
    <citation type="submission" date="2020-10" db="EMBL/GenBank/DDBJ databases">
        <title>Connecting structure to function with the recovery of over 1000 high-quality activated sludge metagenome-assembled genomes encoding full-length rRNA genes using long-read sequencing.</title>
        <authorList>
            <person name="Singleton C.M."/>
            <person name="Petriglieri F."/>
            <person name="Kristensen J.M."/>
            <person name="Kirkegaard R.H."/>
            <person name="Michaelsen T.Y."/>
            <person name="Andersen M.H."/>
            <person name="Karst S.M."/>
            <person name="Dueholm M.S."/>
            <person name="Nielsen P.H."/>
            <person name="Albertsen M."/>
        </authorList>
    </citation>
    <scope>NUCLEOTIDE SEQUENCE</scope>
    <source>
        <strain evidence="2">EsbW_18-Q3-R4-48_MAXAC.044</strain>
    </source>
</reference>
<comment type="caution">
    <text evidence="2">The sequence shown here is derived from an EMBL/GenBank/DDBJ whole genome shotgun (WGS) entry which is preliminary data.</text>
</comment>
<evidence type="ECO:0000313" key="3">
    <source>
        <dbReference type="Proteomes" id="UP000886602"/>
    </source>
</evidence>
<protein>
    <submittedName>
        <fullName evidence="2">PD-(D/E)XK nuclease family protein</fullName>
    </submittedName>
</protein>
<sequence>MKMPPVSHSGLSKFETCPRQYYLTKVAKTVVEPATVHTDWGNVVHKALEDRIMRGTPLPEGMDQYEPIVLKLLGKRATVAAEQKLALTRNMEETYWDDPDAWVRAILDVVVDGGKSVYLADWKTGKVKYDHDQLDMCSLIYMAARPEVQKVKSSYIWLKFGKVTTDEMRREDTPKAWEKLIGRIAKLEEAYETDVWLPKTSGLCRGWCPAGRANCPHWEPKRQ</sequence>
<dbReference type="Proteomes" id="UP000886602">
    <property type="component" value="Unassembled WGS sequence"/>
</dbReference>
<dbReference type="AlphaFoldDB" id="A0A9D7FIC5"/>
<feature type="domain" description="PD-(D/E)XK endonuclease-like" evidence="1">
    <location>
        <begin position="6"/>
        <end position="210"/>
    </location>
</feature>
<evidence type="ECO:0000259" key="1">
    <source>
        <dbReference type="Pfam" id="PF12705"/>
    </source>
</evidence>
<name>A0A9D7FIC5_9RHOO</name>
<dbReference type="InterPro" id="IPR011604">
    <property type="entry name" value="PDDEXK-like_dom_sf"/>
</dbReference>
<proteinExistence type="predicted"/>
<gene>
    <name evidence="2" type="ORF">IPJ48_17900</name>
</gene>
<dbReference type="Gene3D" id="3.90.320.10">
    <property type="match status" value="1"/>
</dbReference>
<organism evidence="2 3">
    <name type="scientific">Candidatus Propionivibrio dominans</name>
    <dbReference type="NCBI Taxonomy" id="2954373"/>
    <lineage>
        <taxon>Bacteria</taxon>
        <taxon>Pseudomonadati</taxon>
        <taxon>Pseudomonadota</taxon>
        <taxon>Betaproteobacteria</taxon>
        <taxon>Rhodocyclales</taxon>
        <taxon>Rhodocyclaceae</taxon>
        <taxon>Propionivibrio</taxon>
    </lineage>
</organism>